<accession>A0A7L6N0T9</accession>
<dbReference type="Proteomes" id="UP000512167">
    <property type="component" value="Chromosome"/>
</dbReference>
<dbReference type="KEGG" id="tbk:HF295_02915"/>
<sequence length="86" mass="9848">MIESTITQDIMLLINALCADDYNDLLEALSTNQDTINIAADALLKIIFRERPLSPNLVKYGKTKNGNQRYLDKETGKQYPYRINQL</sequence>
<evidence type="ECO:0000313" key="1">
    <source>
        <dbReference type="EMBL" id="QLY39866.1"/>
    </source>
</evidence>
<reference evidence="1 2" key="1">
    <citation type="submission" date="2020-04" db="EMBL/GenBank/DDBJ databases">
        <authorList>
            <person name="Zheng R.K."/>
            <person name="Sun C.M."/>
        </authorList>
    </citation>
    <scope>NUCLEOTIDE SEQUENCE [LARGE SCALE GENOMIC DNA]</scope>
    <source>
        <strain evidence="2">zrk29</strain>
    </source>
</reference>
<dbReference type="EMBL" id="CP051151">
    <property type="protein sequence ID" value="QLY39866.1"/>
    <property type="molecule type" value="Genomic_DNA"/>
</dbReference>
<dbReference type="RefSeq" id="WP_312032355.1">
    <property type="nucleotide sequence ID" value="NZ_CP051151.1"/>
</dbReference>
<evidence type="ECO:0000313" key="2">
    <source>
        <dbReference type="Proteomes" id="UP000512167"/>
    </source>
</evidence>
<proteinExistence type="predicted"/>
<gene>
    <name evidence="1" type="ORF">HF295_02915</name>
</gene>
<keyword evidence="2" id="KW-1185">Reference proteome</keyword>
<dbReference type="AlphaFoldDB" id="A0A7L6N0T9"/>
<organism evidence="1 2">
    <name type="scientific">Hujiaoplasma nucleasis</name>
    <dbReference type="NCBI Taxonomy" id="2725268"/>
    <lineage>
        <taxon>Bacteria</taxon>
        <taxon>Bacillati</taxon>
        <taxon>Mycoplasmatota</taxon>
        <taxon>Mollicutes</taxon>
        <taxon>Candidatus Izemoplasmatales</taxon>
        <taxon>Hujiaoplasmataceae</taxon>
        <taxon>Hujiaoplasma</taxon>
    </lineage>
</organism>
<name>A0A7L6N0T9_9MOLU</name>
<protein>
    <submittedName>
        <fullName evidence="1">Uncharacterized protein</fullName>
    </submittedName>
</protein>